<feature type="transmembrane region" description="Helical" evidence="7">
    <location>
        <begin position="231"/>
        <end position="249"/>
    </location>
</feature>
<dbReference type="InterPro" id="IPR036259">
    <property type="entry name" value="MFS_trans_sf"/>
</dbReference>
<feature type="transmembrane region" description="Helical" evidence="7">
    <location>
        <begin position="33"/>
        <end position="54"/>
    </location>
</feature>
<dbReference type="Gene3D" id="1.20.1250.20">
    <property type="entry name" value="MFS general substrate transporter like domains"/>
    <property type="match status" value="2"/>
</dbReference>
<name>A0ABQ1FE25_9BACL</name>
<evidence type="ECO:0000313" key="9">
    <source>
        <dbReference type="EMBL" id="GGA07360.1"/>
    </source>
</evidence>
<evidence type="ECO:0000259" key="8">
    <source>
        <dbReference type="PROSITE" id="PS50850"/>
    </source>
</evidence>
<evidence type="ECO:0000256" key="3">
    <source>
        <dbReference type="ARBA" id="ARBA00022475"/>
    </source>
</evidence>
<organism evidence="9 10">
    <name type="scientific">Paenibacillus marchantiophytorum</name>
    <dbReference type="NCBI Taxonomy" id="1619310"/>
    <lineage>
        <taxon>Bacteria</taxon>
        <taxon>Bacillati</taxon>
        <taxon>Bacillota</taxon>
        <taxon>Bacilli</taxon>
        <taxon>Bacillales</taxon>
        <taxon>Paenibacillaceae</taxon>
        <taxon>Paenibacillus</taxon>
    </lineage>
</organism>
<accession>A0ABQ1FE25</accession>
<evidence type="ECO:0000256" key="5">
    <source>
        <dbReference type="ARBA" id="ARBA00022989"/>
    </source>
</evidence>
<feature type="transmembrane region" description="Helical" evidence="7">
    <location>
        <begin position="355"/>
        <end position="377"/>
    </location>
</feature>
<dbReference type="InterPro" id="IPR050189">
    <property type="entry name" value="MFS_Efflux_Transporters"/>
</dbReference>
<protein>
    <recommendedName>
        <fullName evidence="8">Major facilitator superfamily (MFS) profile domain-containing protein</fullName>
    </recommendedName>
</protein>
<feature type="transmembrane region" description="Helical" evidence="7">
    <location>
        <begin position="288"/>
        <end position="308"/>
    </location>
</feature>
<dbReference type="Proteomes" id="UP000615455">
    <property type="component" value="Unassembled WGS sequence"/>
</dbReference>
<dbReference type="Pfam" id="PF07690">
    <property type="entry name" value="MFS_1"/>
    <property type="match status" value="1"/>
</dbReference>
<keyword evidence="4 7" id="KW-0812">Transmembrane</keyword>
<evidence type="ECO:0000256" key="7">
    <source>
        <dbReference type="SAM" id="Phobius"/>
    </source>
</evidence>
<dbReference type="EMBL" id="BMHE01000052">
    <property type="protein sequence ID" value="GGA07360.1"/>
    <property type="molecule type" value="Genomic_DNA"/>
</dbReference>
<feature type="transmembrane region" description="Helical" evidence="7">
    <location>
        <begin position="329"/>
        <end position="349"/>
    </location>
</feature>
<dbReference type="SUPFAM" id="SSF103473">
    <property type="entry name" value="MFS general substrate transporter"/>
    <property type="match status" value="1"/>
</dbReference>
<sequence>MVLLSLTSALAGIASTSYQQVLLDIKNDFSVSWWLVTFSVSSAHLATAIGRLFMGWIIDRWGERRIIVPSVLFFVLGALVAFYTPNIYWLIAGVFIQSLGIAPITIVTTTLISSLFSKDVIGRKIATSQTISWIGPLAGPLIGAYLAYYAGWRTVFIAHILLGILLLLPWLIRKTFLIPATVRPHAQTNKVKNNKLIWISLVGGLQFFVLFASHTLVPILVRDHLGLDARYAGWVSLSLGIVSMMTFSLGGKLSDRIGPTYTTCLGIFVLHSAQVLLLLTTITSETVTGITALLAGSFLLGLSSGLSLPAHLKLIVDFFPDNKASALGFYKLVQYIGGAAGPACMGLAIVPWGPFWTLIGFLSVSITLTIPSLRGLGTTPSSVRPSKDKPISEKN</sequence>
<keyword evidence="3" id="KW-1003">Cell membrane</keyword>
<proteinExistence type="predicted"/>
<dbReference type="PROSITE" id="PS50850">
    <property type="entry name" value="MFS"/>
    <property type="match status" value="1"/>
</dbReference>
<comment type="subcellular location">
    <subcellularLocation>
        <location evidence="1">Cell membrane</location>
        <topology evidence="1">Multi-pass membrane protein</topology>
    </subcellularLocation>
</comment>
<evidence type="ECO:0000256" key="4">
    <source>
        <dbReference type="ARBA" id="ARBA00022692"/>
    </source>
</evidence>
<feature type="transmembrane region" description="Helical" evidence="7">
    <location>
        <begin position="261"/>
        <end position="282"/>
    </location>
</feature>
<dbReference type="InterPro" id="IPR020846">
    <property type="entry name" value="MFS_dom"/>
</dbReference>
<evidence type="ECO:0000256" key="6">
    <source>
        <dbReference type="ARBA" id="ARBA00023136"/>
    </source>
</evidence>
<feature type="transmembrane region" description="Helical" evidence="7">
    <location>
        <begin position="156"/>
        <end position="176"/>
    </location>
</feature>
<dbReference type="PANTHER" id="PTHR43124">
    <property type="entry name" value="PURINE EFFLUX PUMP PBUE"/>
    <property type="match status" value="1"/>
</dbReference>
<feature type="domain" description="Major facilitator superfamily (MFS) profile" evidence="8">
    <location>
        <begin position="1"/>
        <end position="377"/>
    </location>
</feature>
<keyword evidence="10" id="KW-1185">Reference proteome</keyword>
<keyword evidence="6 7" id="KW-0472">Membrane</keyword>
<evidence type="ECO:0000256" key="1">
    <source>
        <dbReference type="ARBA" id="ARBA00004651"/>
    </source>
</evidence>
<reference evidence="10" key="1">
    <citation type="journal article" date="2019" name="Int. J. Syst. Evol. Microbiol.">
        <title>The Global Catalogue of Microorganisms (GCM) 10K type strain sequencing project: providing services to taxonomists for standard genome sequencing and annotation.</title>
        <authorList>
            <consortium name="The Broad Institute Genomics Platform"/>
            <consortium name="The Broad Institute Genome Sequencing Center for Infectious Disease"/>
            <person name="Wu L."/>
            <person name="Ma J."/>
        </authorList>
    </citation>
    <scope>NUCLEOTIDE SEQUENCE [LARGE SCALE GENOMIC DNA]</scope>
    <source>
        <strain evidence="10">CGMCC 1.15043</strain>
    </source>
</reference>
<feature type="transmembrane region" description="Helical" evidence="7">
    <location>
        <begin position="133"/>
        <end position="150"/>
    </location>
</feature>
<comment type="caution">
    <text evidence="9">The sequence shown here is derived from an EMBL/GenBank/DDBJ whole genome shotgun (WGS) entry which is preliminary data.</text>
</comment>
<keyword evidence="2" id="KW-0813">Transport</keyword>
<feature type="transmembrane region" description="Helical" evidence="7">
    <location>
        <begin position="66"/>
        <end position="83"/>
    </location>
</feature>
<dbReference type="PANTHER" id="PTHR43124:SF3">
    <property type="entry name" value="CHLORAMPHENICOL EFFLUX PUMP RV0191"/>
    <property type="match status" value="1"/>
</dbReference>
<gene>
    <name evidence="9" type="ORF">GCM10008018_61390</name>
</gene>
<evidence type="ECO:0000313" key="10">
    <source>
        <dbReference type="Proteomes" id="UP000615455"/>
    </source>
</evidence>
<keyword evidence="5 7" id="KW-1133">Transmembrane helix</keyword>
<evidence type="ECO:0000256" key="2">
    <source>
        <dbReference type="ARBA" id="ARBA00022448"/>
    </source>
</evidence>
<feature type="transmembrane region" description="Helical" evidence="7">
    <location>
        <begin position="196"/>
        <end position="219"/>
    </location>
</feature>
<dbReference type="InterPro" id="IPR011701">
    <property type="entry name" value="MFS"/>
</dbReference>
<feature type="transmembrane region" description="Helical" evidence="7">
    <location>
        <begin position="89"/>
        <end position="112"/>
    </location>
</feature>